<dbReference type="Gene3D" id="3.40.50.1820">
    <property type="entry name" value="alpha/beta hydrolase"/>
    <property type="match status" value="1"/>
</dbReference>
<dbReference type="InterPro" id="IPR029058">
    <property type="entry name" value="AB_hydrolase_fold"/>
</dbReference>
<dbReference type="PANTHER" id="PTHR43798">
    <property type="entry name" value="MONOACYLGLYCEROL LIPASE"/>
    <property type="match status" value="1"/>
</dbReference>
<dbReference type="GO" id="GO:0016787">
    <property type="term" value="F:hydrolase activity"/>
    <property type="evidence" value="ECO:0007669"/>
    <property type="project" value="UniProtKB-KW"/>
</dbReference>
<dbReference type="PRINTS" id="PR00111">
    <property type="entry name" value="ABHYDROLASE"/>
</dbReference>
<dbReference type="InterPro" id="IPR000073">
    <property type="entry name" value="AB_hydrolase_1"/>
</dbReference>
<keyword evidence="2" id="KW-0378">Hydrolase</keyword>
<dbReference type="Proteomes" id="UP001153069">
    <property type="component" value="Unassembled WGS sequence"/>
</dbReference>
<dbReference type="PANTHER" id="PTHR43798:SF33">
    <property type="entry name" value="HYDROLASE, PUTATIVE (AFU_ORTHOLOGUE AFUA_2G14860)-RELATED"/>
    <property type="match status" value="1"/>
</dbReference>
<evidence type="ECO:0000313" key="3">
    <source>
        <dbReference type="Proteomes" id="UP001153069"/>
    </source>
</evidence>
<protein>
    <submittedName>
        <fullName evidence="2">Alpha beta hydrolase fold protein</fullName>
    </submittedName>
</protein>
<dbReference type="AlphaFoldDB" id="A0A9N8ECW5"/>
<reference evidence="2" key="1">
    <citation type="submission" date="2020-06" db="EMBL/GenBank/DDBJ databases">
        <authorList>
            <consortium name="Plant Systems Biology data submission"/>
        </authorList>
    </citation>
    <scope>NUCLEOTIDE SEQUENCE</scope>
    <source>
        <strain evidence="2">D6</strain>
    </source>
</reference>
<dbReference type="InterPro" id="IPR050266">
    <property type="entry name" value="AB_hydrolase_sf"/>
</dbReference>
<gene>
    <name evidence="2" type="ORF">SEMRO_761_G198530.1</name>
</gene>
<comment type="caution">
    <text evidence="2">The sequence shown here is derived from an EMBL/GenBank/DDBJ whole genome shotgun (WGS) entry which is preliminary data.</text>
</comment>
<dbReference type="Pfam" id="PF00561">
    <property type="entry name" value="Abhydrolase_1"/>
    <property type="match status" value="1"/>
</dbReference>
<dbReference type="SUPFAM" id="SSF53474">
    <property type="entry name" value="alpha/beta-Hydrolases"/>
    <property type="match status" value="1"/>
</dbReference>
<name>A0A9N8ECW5_9STRA</name>
<sequence length="330" mass="37242">MTTYEDLEANFPRQRVDLPNGETLSYVDWSSSRSTATHPKHTLLLIPGYACDSKFMAFTLAQYDAFHDHRILAVDPRGYGESSLHSENWSHEENAEDMKLFLDALQIQTPVMVMGYSTGGGASAWLALLYPERVSAVWMVCALPLNGMRTPMMDNDTLKPTGVLLQSKQDAIQYTDMALTPFVHNPNMTIFQRTTQTACMKTTRLPANRGIQLYHEAALSHRSRASALYANNAFNLTPIQTPIAPPTHALSQLQCPMMVLHGSHDNLISTRQVRAVTELAMVERWAPKQQLHYYEIPHCAHMFMYDNPQAFQTVYRKALEKHIVGRASSL</sequence>
<feature type="domain" description="AB hydrolase-1" evidence="1">
    <location>
        <begin position="42"/>
        <end position="308"/>
    </location>
</feature>
<evidence type="ECO:0000313" key="2">
    <source>
        <dbReference type="EMBL" id="CAB9516109.1"/>
    </source>
</evidence>
<proteinExistence type="predicted"/>
<keyword evidence="3" id="KW-1185">Reference proteome</keyword>
<accession>A0A9N8ECW5</accession>
<dbReference type="EMBL" id="CAICTM010000760">
    <property type="protein sequence ID" value="CAB9516109.1"/>
    <property type="molecule type" value="Genomic_DNA"/>
</dbReference>
<dbReference type="GO" id="GO:0016020">
    <property type="term" value="C:membrane"/>
    <property type="evidence" value="ECO:0007669"/>
    <property type="project" value="TreeGrafter"/>
</dbReference>
<organism evidence="2 3">
    <name type="scientific">Seminavis robusta</name>
    <dbReference type="NCBI Taxonomy" id="568900"/>
    <lineage>
        <taxon>Eukaryota</taxon>
        <taxon>Sar</taxon>
        <taxon>Stramenopiles</taxon>
        <taxon>Ochrophyta</taxon>
        <taxon>Bacillariophyta</taxon>
        <taxon>Bacillariophyceae</taxon>
        <taxon>Bacillariophycidae</taxon>
        <taxon>Naviculales</taxon>
        <taxon>Naviculaceae</taxon>
        <taxon>Seminavis</taxon>
    </lineage>
</organism>
<evidence type="ECO:0000259" key="1">
    <source>
        <dbReference type="Pfam" id="PF00561"/>
    </source>
</evidence>
<dbReference type="OrthoDB" id="6431331at2759"/>